<evidence type="ECO:0000313" key="6">
    <source>
        <dbReference type="EMBL" id="BDG08789.1"/>
    </source>
</evidence>
<dbReference type="InterPro" id="IPR029499">
    <property type="entry name" value="PduO-typ"/>
</dbReference>
<sequence>MKIYTKTGDAGDTGLFGGPRVKKDDPRVEAYGAVDELNAALGVARAAAAGAWPELDALLEGAQHRLFSLGAELATPRESRAHGALPPVSPSWAAELEASIDALELELPPLRQFVLPGGAPLAAALHLARCVCRRAERRAVTVAGEVEVAPAVLAYLNRLSDWLFVAARAANHRAGTPDVPWKPPAGEG</sequence>
<dbReference type="Gene3D" id="1.20.1200.10">
    <property type="entry name" value="Cobalamin adenosyltransferase-like"/>
    <property type="match status" value="1"/>
</dbReference>
<organism evidence="6 7">
    <name type="scientific">Anaeromyxobacter paludicola</name>
    <dbReference type="NCBI Taxonomy" id="2918171"/>
    <lineage>
        <taxon>Bacteria</taxon>
        <taxon>Pseudomonadati</taxon>
        <taxon>Myxococcota</taxon>
        <taxon>Myxococcia</taxon>
        <taxon>Myxococcales</taxon>
        <taxon>Cystobacterineae</taxon>
        <taxon>Anaeromyxobacteraceae</taxon>
        <taxon>Anaeromyxobacter</taxon>
    </lineage>
</organism>
<evidence type="ECO:0000256" key="4">
    <source>
        <dbReference type="RuleBase" id="RU366026"/>
    </source>
</evidence>
<comment type="catalytic activity">
    <reaction evidence="4">
        <text>2 cob(II)alamin + reduced [electron-transfer flavoprotein] + 2 ATP = 2 adenosylcob(III)alamin + 2 triphosphate + oxidized [electron-transfer flavoprotein] + 3 H(+)</text>
        <dbReference type="Rhea" id="RHEA:28671"/>
        <dbReference type="Rhea" id="RHEA-COMP:10685"/>
        <dbReference type="Rhea" id="RHEA-COMP:10686"/>
        <dbReference type="ChEBI" id="CHEBI:15378"/>
        <dbReference type="ChEBI" id="CHEBI:16304"/>
        <dbReference type="ChEBI" id="CHEBI:18036"/>
        <dbReference type="ChEBI" id="CHEBI:18408"/>
        <dbReference type="ChEBI" id="CHEBI:30616"/>
        <dbReference type="ChEBI" id="CHEBI:57692"/>
        <dbReference type="ChEBI" id="CHEBI:58307"/>
        <dbReference type="EC" id="2.5.1.17"/>
    </reaction>
</comment>
<keyword evidence="1 4" id="KW-0808">Transferase</keyword>
<proteinExistence type="inferred from homology"/>
<accession>A0ABN6N9K0</accession>
<keyword evidence="4" id="KW-0169">Cobalamin biosynthesis</keyword>
<evidence type="ECO:0000256" key="1">
    <source>
        <dbReference type="ARBA" id="ARBA00022679"/>
    </source>
</evidence>
<dbReference type="Proteomes" id="UP001162734">
    <property type="component" value="Chromosome"/>
</dbReference>
<gene>
    <name evidence="6" type="ORF">AMPC_19020</name>
</gene>
<evidence type="ECO:0000256" key="2">
    <source>
        <dbReference type="ARBA" id="ARBA00022741"/>
    </source>
</evidence>
<dbReference type="SUPFAM" id="SSF89028">
    <property type="entry name" value="Cobalamin adenosyltransferase-like"/>
    <property type="match status" value="1"/>
</dbReference>
<dbReference type="EC" id="2.5.1.17" evidence="4"/>
<dbReference type="InterPro" id="IPR036451">
    <property type="entry name" value="CblAdoTrfase-like_sf"/>
</dbReference>
<evidence type="ECO:0000259" key="5">
    <source>
        <dbReference type="Pfam" id="PF01923"/>
    </source>
</evidence>
<reference evidence="7" key="1">
    <citation type="journal article" date="2022" name="Int. J. Syst. Evol. Microbiol.">
        <title>Anaeromyxobacter oryzae sp. nov., Anaeromyxobacter diazotrophicus sp. nov. and Anaeromyxobacter paludicola sp. nov., isolated from paddy soils.</title>
        <authorList>
            <person name="Itoh H."/>
            <person name="Xu Z."/>
            <person name="Mise K."/>
            <person name="Masuda Y."/>
            <person name="Ushijima N."/>
            <person name="Hayakawa C."/>
            <person name="Shiratori Y."/>
            <person name="Senoo K."/>
        </authorList>
    </citation>
    <scope>NUCLEOTIDE SEQUENCE [LARGE SCALE GENOMIC DNA]</scope>
    <source>
        <strain evidence="7">Red630</strain>
    </source>
</reference>
<dbReference type="PANTHER" id="PTHR12213">
    <property type="entry name" value="CORRINOID ADENOSYLTRANSFERASE"/>
    <property type="match status" value="1"/>
</dbReference>
<dbReference type="NCBIfam" id="TIGR00636">
    <property type="entry name" value="PduO_Nterm"/>
    <property type="match status" value="1"/>
</dbReference>
<feature type="domain" description="Cobalamin adenosyltransferase-like" evidence="5">
    <location>
        <begin position="3"/>
        <end position="169"/>
    </location>
</feature>
<protein>
    <recommendedName>
        <fullName evidence="4">Corrinoid adenosyltransferase</fullName>
        <ecNumber evidence="4">2.5.1.17</ecNumber>
    </recommendedName>
    <alternativeName>
        <fullName evidence="4">Cob(II)alamin adenosyltransferase</fullName>
    </alternativeName>
    <alternativeName>
        <fullName evidence="4">Cob(II)yrinic acid a,c-diamide adenosyltransferase</fullName>
    </alternativeName>
    <alternativeName>
        <fullName evidence="4">Cobinamide/cobalamin adenosyltransferase</fullName>
    </alternativeName>
</protein>
<comment type="pathway">
    <text evidence="4">Cofactor biosynthesis; adenosylcobalamin biosynthesis; adenosylcobalamin from cob(II)yrinate a,c-diamide: step 2/7.</text>
</comment>
<comment type="catalytic activity">
    <reaction evidence="4">
        <text>2 cob(II)yrinate a,c diamide + reduced [electron-transfer flavoprotein] + 2 ATP = 2 adenosylcob(III)yrinate a,c-diamide + 2 triphosphate + oxidized [electron-transfer flavoprotein] + 3 H(+)</text>
        <dbReference type="Rhea" id="RHEA:11528"/>
        <dbReference type="Rhea" id="RHEA-COMP:10685"/>
        <dbReference type="Rhea" id="RHEA-COMP:10686"/>
        <dbReference type="ChEBI" id="CHEBI:15378"/>
        <dbReference type="ChEBI" id="CHEBI:18036"/>
        <dbReference type="ChEBI" id="CHEBI:30616"/>
        <dbReference type="ChEBI" id="CHEBI:57692"/>
        <dbReference type="ChEBI" id="CHEBI:58307"/>
        <dbReference type="ChEBI" id="CHEBI:58503"/>
        <dbReference type="ChEBI" id="CHEBI:58537"/>
        <dbReference type="EC" id="2.5.1.17"/>
    </reaction>
</comment>
<dbReference type="PANTHER" id="PTHR12213:SF0">
    <property type="entry name" value="CORRINOID ADENOSYLTRANSFERASE MMAB"/>
    <property type="match status" value="1"/>
</dbReference>
<dbReference type="Pfam" id="PF01923">
    <property type="entry name" value="Cob_adeno_trans"/>
    <property type="match status" value="1"/>
</dbReference>
<keyword evidence="2 4" id="KW-0547">Nucleotide-binding</keyword>
<evidence type="ECO:0000256" key="3">
    <source>
        <dbReference type="ARBA" id="ARBA00022840"/>
    </source>
</evidence>
<dbReference type="InterPro" id="IPR016030">
    <property type="entry name" value="CblAdoTrfase-like"/>
</dbReference>
<evidence type="ECO:0000313" key="7">
    <source>
        <dbReference type="Proteomes" id="UP001162734"/>
    </source>
</evidence>
<comment type="similarity">
    <text evidence="4">Belongs to the Cob(I)alamin adenosyltransferase family.</text>
</comment>
<name>A0ABN6N9K0_9BACT</name>
<keyword evidence="7" id="KW-1185">Reference proteome</keyword>
<keyword evidence="3 4" id="KW-0067">ATP-binding</keyword>
<dbReference type="RefSeq" id="WP_248346019.1">
    <property type="nucleotide sequence ID" value="NZ_AP025592.1"/>
</dbReference>
<dbReference type="EMBL" id="AP025592">
    <property type="protein sequence ID" value="BDG08789.1"/>
    <property type="molecule type" value="Genomic_DNA"/>
</dbReference>